<sequence length="256" mass="28423">MRSRIANREYHIFIAIPSEEPPASGYPVIYVLDANSVFGTMVEAVRVQGRRPDKTGVVPAIIVGIGYPTEAPFHPSRYYDLTLPGTEVELPVRPNGEASMESGGAENFLSFIEDELKPEMERDFHIDRSRQTIFGHSLGGLFVLHTLFTRPDSFQAYVAGSPSIHWGGRALMEEEKDFVASTAQEQQNTRLLIGVGELEAGHSSGMQEKAKELAERLTNVKDSNLHVEFREFADEGHISVLPILVSRAVRFASICH</sequence>
<dbReference type="EMBL" id="CP020028">
    <property type="protein sequence ID" value="ASR48468.1"/>
    <property type="molecule type" value="Genomic_DNA"/>
</dbReference>
<evidence type="ECO:0000256" key="2">
    <source>
        <dbReference type="ARBA" id="ARBA00022801"/>
    </source>
</evidence>
<dbReference type="Gene3D" id="3.40.50.1820">
    <property type="entry name" value="alpha/beta hydrolase"/>
    <property type="match status" value="1"/>
</dbReference>
<dbReference type="Pfam" id="PF00756">
    <property type="entry name" value="Esterase"/>
    <property type="match status" value="1"/>
</dbReference>
<dbReference type="InterPro" id="IPR052558">
    <property type="entry name" value="Siderophore_Hydrolase_D"/>
</dbReference>
<dbReference type="AlphaFoldDB" id="A0A222WR32"/>
<dbReference type="InterPro" id="IPR000801">
    <property type="entry name" value="Esterase-like"/>
</dbReference>
<dbReference type="STRING" id="172713.GCA_001705305_00204"/>
<proteinExistence type="inferred from homology"/>
<dbReference type="Proteomes" id="UP000214666">
    <property type="component" value="Chromosome"/>
</dbReference>
<dbReference type="PANTHER" id="PTHR40841:SF2">
    <property type="entry name" value="SIDEROPHORE-DEGRADING ESTERASE (EUROFUNG)"/>
    <property type="match status" value="1"/>
</dbReference>
<dbReference type="RefSeq" id="WP_094155829.1">
    <property type="nucleotide sequence ID" value="NZ_CP020028.1"/>
</dbReference>
<dbReference type="OrthoDB" id="9784036at2"/>
<gene>
    <name evidence="3" type="ORF">B4V02_18085</name>
</gene>
<keyword evidence="4" id="KW-1185">Reference proteome</keyword>
<dbReference type="PANTHER" id="PTHR40841">
    <property type="entry name" value="SIDEROPHORE TRIACETYLFUSARININE C ESTERASE"/>
    <property type="match status" value="1"/>
</dbReference>
<dbReference type="InterPro" id="IPR029058">
    <property type="entry name" value="AB_hydrolase_fold"/>
</dbReference>
<reference evidence="3 4" key="1">
    <citation type="submission" date="2017-03" db="EMBL/GenBank/DDBJ databases">
        <title>Complete genome sequence of Paenibacillus Kribbensis producing bioflocculants.</title>
        <authorList>
            <person name="Lee H.-G."/>
            <person name="Oh H.-M."/>
        </authorList>
    </citation>
    <scope>NUCLEOTIDE SEQUENCE [LARGE SCALE GENOMIC DNA]</scope>
    <source>
        <strain evidence="3 4">AM49</strain>
    </source>
</reference>
<evidence type="ECO:0000313" key="4">
    <source>
        <dbReference type="Proteomes" id="UP000214666"/>
    </source>
</evidence>
<protein>
    <submittedName>
        <fullName evidence="3">Enterobactin esterase</fullName>
    </submittedName>
</protein>
<name>A0A222WR32_9BACL</name>
<organism evidence="3 4">
    <name type="scientific">Paenibacillus kribbensis</name>
    <dbReference type="NCBI Taxonomy" id="172713"/>
    <lineage>
        <taxon>Bacteria</taxon>
        <taxon>Bacillati</taxon>
        <taxon>Bacillota</taxon>
        <taxon>Bacilli</taxon>
        <taxon>Bacillales</taxon>
        <taxon>Paenibacillaceae</taxon>
        <taxon>Paenibacillus</taxon>
    </lineage>
</organism>
<comment type="similarity">
    <text evidence="1">Belongs to the esterase D family.</text>
</comment>
<dbReference type="KEGG" id="pkb:B4V02_18085"/>
<dbReference type="GO" id="GO:0016788">
    <property type="term" value="F:hydrolase activity, acting on ester bonds"/>
    <property type="evidence" value="ECO:0007669"/>
    <property type="project" value="TreeGrafter"/>
</dbReference>
<dbReference type="SUPFAM" id="SSF53474">
    <property type="entry name" value="alpha/beta-Hydrolases"/>
    <property type="match status" value="1"/>
</dbReference>
<keyword evidence="2" id="KW-0378">Hydrolase</keyword>
<evidence type="ECO:0000256" key="1">
    <source>
        <dbReference type="ARBA" id="ARBA00005622"/>
    </source>
</evidence>
<accession>A0A222WR32</accession>
<evidence type="ECO:0000313" key="3">
    <source>
        <dbReference type="EMBL" id="ASR48468.1"/>
    </source>
</evidence>